<dbReference type="PROSITE" id="PS00648">
    <property type="entry name" value="RIBONUCLEASE_P"/>
    <property type="match status" value="1"/>
</dbReference>
<comment type="subunit">
    <text evidence="7">Consists of a catalytic RNA component (M1 or rnpB) and a protein subunit.</text>
</comment>
<dbReference type="GO" id="GO:0030677">
    <property type="term" value="C:ribonuclease P complex"/>
    <property type="evidence" value="ECO:0007669"/>
    <property type="project" value="TreeGrafter"/>
</dbReference>
<comment type="catalytic activity">
    <reaction evidence="7">
        <text>Endonucleolytic cleavage of RNA, removing 5'-extranucleotides from tRNA precursor.</text>
        <dbReference type="EC" id="3.1.26.5"/>
    </reaction>
</comment>
<dbReference type="Proteomes" id="UP000229901">
    <property type="component" value="Unassembled WGS sequence"/>
</dbReference>
<evidence type="ECO:0000313" key="9">
    <source>
        <dbReference type="EMBL" id="PIR93748.1"/>
    </source>
</evidence>
<keyword evidence="2 7" id="KW-0819">tRNA processing</keyword>
<accession>A0A2H0V3X2</accession>
<dbReference type="GO" id="GO:0001682">
    <property type="term" value="P:tRNA 5'-leader removal"/>
    <property type="evidence" value="ECO:0007669"/>
    <property type="project" value="UniProtKB-UniRule"/>
</dbReference>
<dbReference type="GO" id="GO:0000049">
    <property type="term" value="F:tRNA binding"/>
    <property type="evidence" value="ECO:0007669"/>
    <property type="project" value="UniProtKB-UniRule"/>
</dbReference>
<evidence type="ECO:0000313" key="10">
    <source>
        <dbReference type="Proteomes" id="UP000229901"/>
    </source>
</evidence>
<keyword evidence="6 7" id="KW-0694">RNA-binding</keyword>
<evidence type="ECO:0000256" key="3">
    <source>
        <dbReference type="ARBA" id="ARBA00022722"/>
    </source>
</evidence>
<dbReference type="HAMAP" id="MF_00227">
    <property type="entry name" value="RNase_P"/>
    <property type="match status" value="1"/>
</dbReference>
<keyword evidence="5 7" id="KW-0378">Hydrolase</keyword>
<comment type="function">
    <text evidence="1 7">RNaseP catalyzes the removal of the 5'-leader sequence from pre-tRNA to produce the mature 5'-terminus. It can also cleave other RNA substrates such as 4.5S RNA. The protein component plays an auxiliary but essential role in vivo by binding to the 5'-leader sequence and broadening the substrate specificity of the ribozyme.</text>
</comment>
<dbReference type="SUPFAM" id="SSF54211">
    <property type="entry name" value="Ribosomal protein S5 domain 2-like"/>
    <property type="match status" value="1"/>
</dbReference>
<evidence type="ECO:0000256" key="6">
    <source>
        <dbReference type="ARBA" id="ARBA00022884"/>
    </source>
</evidence>
<dbReference type="EC" id="3.1.26.5" evidence="7 8"/>
<evidence type="ECO:0000256" key="7">
    <source>
        <dbReference type="HAMAP-Rule" id="MF_00227"/>
    </source>
</evidence>
<dbReference type="InterPro" id="IPR020539">
    <property type="entry name" value="RNase_P_CS"/>
</dbReference>
<dbReference type="InterPro" id="IPR000100">
    <property type="entry name" value="RNase_P"/>
</dbReference>
<evidence type="ECO:0000256" key="2">
    <source>
        <dbReference type="ARBA" id="ARBA00022694"/>
    </source>
</evidence>
<keyword evidence="4 7" id="KW-0255">Endonuclease</keyword>
<dbReference type="InterPro" id="IPR020568">
    <property type="entry name" value="Ribosomal_Su5_D2-typ_SF"/>
</dbReference>
<dbReference type="InterPro" id="IPR014721">
    <property type="entry name" value="Ribsml_uS5_D2-typ_fold_subgr"/>
</dbReference>
<comment type="caution">
    <text evidence="9">The sequence shown here is derived from an EMBL/GenBank/DDBJ whole genome shotgun (WGS) entry which is preliminary data.</text>
</comment>
<reference evidence="10" key="1">
    <citation type="submission" date="2017-09" db="EMBL/GenBank/DDBJ databases">
        <title>Depth-based differentiation of microbial function through sediment-hosted aquifers and enrichment of novel symbionts in the deep terrestrial subsurface.</title>
        <authorList>
            <person name="Probst A.J."/>
            <person name="Ladd B."/>
            <person name="Jarett J.K."/>
            <person name="Geller-Mcgrath D.E."/>
            <person name="Sieber C.M.K."/>
            <person name="Emerson J.B."/>
            <person name="Anantharaman K."/>
            <person name="Thomas B.C."/>
            <person name="Malmstrom R."/>
            <person name="Stieglmeier M."/>
            <person name="Klingl A."/>
            <person name="Woyke T."/>
            <person name="Ryan C.M."/>
            <person name="Banfield J.F."/>
        </authorList>
    </citation>
    <scope>NUCLEOTIDE SEQUENCE [LARGE SCALE GENOMIC DNA]</scope>
</reference>
<dbReference type="PANTHER" id="PTHR33992:SF1">
    <property type="entry name" value="RIBONUCLEASE P PROTEIN COMPONENT"/>
    <property type="match status" value="1"/>
</dbReference>
<sequence>MLPKENRITKKNEFDAFFGKEFKRAGGYSVSSKNFVIKSIMKKDGKSRIGFIINTKVDKRASVRNKIKRQVREVFHMNLNNLKKTVEILVVIQKGAKSLDFGQIEEEIVDLLKKMQLL</sequence>
<dbReference type="NCBIfam" id="TIGR00188">
    <property type="entry name" value="rnpA"/>
    <property type="match status" value="1"/>
</dbReference>
<evidence type="ECO:0000256" key="8">
    <source>
        <dbReference type="NCBIfam" id="TIGR00188"/>
    </source>
</evidence>
<dbReference type="AlphaFoldDB" id="A0A2H0V3X2"/>
<dbReference type="GO" id="GO:0004526">
    <property type="term" value="F:ribonuclease P activity"/>
    <property type="evidence" value="ECO:0007669"/>
    <property type="project" value="UniProtKB-UniRule"/>
</dbReference>
<evidence type="ECO:0000256" key="5">
    <source>
        <dbReference type="ARBA" id="ARBA00022801"/>
    </source>
</evidence>
<gene>
    <name evidence="7 9" type="primary">rnpA</name>
    <name evidence="9" type="ORF">COT97_04930</name>
</gene>
<comment type="similarity">
    <text evidence="7">Belongs to the RnpA family.</text>
</comment>
<keyword evidence="3 7" id="KW-0540">Nuclease</keyword>
<protein>
    <recommendedName>
        <fullName evidence="7 8">Ribonuclease P protein component</fullName>
        <shortName evidence="7">RNase P protein</shortName>
        <shortName evidence="7">RNaseP protein</shortName>
        <ecNumber evidence="7 8">3.1.26.5</ecNumber>
    </recommendedName>
    <alternativeName>
        <fullName evidence="7">Protein C5</fullName>
    </alternativeName>
</protein>
<evidence type="ECO:0000256" key="1">
    <source>
        <dbReference type="ARBA" id="ARBA00002663"/>
    </source>
</evidence>
<dbReference type="Pfam" id="PF00825">
    <property type="entry name" value="Ribonuclease_P"/>
    <property type="match status" value="1"/>
</dbReference>
<name>A0A2H0V3X2_9BACT</name>
<dbReference type="PANTHER" id="PTHR33992">
    <property type="entry name" value="RIBONUCLEASE P PROTEIN COMPONENT"/>
    <property type="match status" value="1"/>
</dbReference>
<proteinExistence type="inferred from homology"/>
<organism evidence="9 10">
    <name type="scientific">Candidatus Falkowbacteria bacterium CG10_big_fil_rev_8_21_14_0_10_39_11</name>
    <dbReference type="NCBI Taxonomy" id="1974565"/>
    <lineage>
        <taxon>Bacteria</taxon>
        <taxon>Candidatus Falkowiibacteriota</taxon>
    </lineage>
</organism>
<dbReference type="GO" id="GO:0042781">
    <property type="term" value="F:3'-tRNA processing endoribonuclease activity"/>
    <property type="evidence" value="ECO:0007669"/>
    <property type="project" value="TreeGrafter"/>
</dbReference>
<dbReference type="EMBL" id="PFAP01000039">
    <property type="protein sequence ID" value="PIR93748.1"/>
    <property type="molecule type" value="Genomic_DNA"/>
</dbReference>
<dbReference type="Gene3D" id="3.30.230.10">
    <property type="match status" value="1"/>
</dbReference>
<evidence type="ECO:0000256" key="4">
    <source>
        <dbReference type="ARBA" id="ARBA00022759"/>
    </source>
</evidence>